<dbReference type="EMBL" id="VITW01000009">
    <property type="protein sequence ID" value="TWB69433.1"/>
    <property type="molecule type" value="Genomic_DNA"/>
</dbReference>
<keyword evidence="5" id="KW-1185">Reference proteome</keyword>
<evidence type="ECO:0000313" key="4">
    <source>
        <dbReference type="EMBL" id="TWB69433.1"/>
    </source>
</evidence>
<dbReference type="SUPFAM" id="SSF51679">
    <property type="entry name" value="Bacterial luciferase-like"/>
    <property type="match status" value="1"/>
</dbReference>
<feature type="domain" description="Luciferase-like" evidence="3">
    <location>
        <begin position="16"/>
        <end position="297"/>
    </location>
</feature>
<dbReference type="GO" id="GO:0005829">
    <property type="term" value="C:cytosol"/>
    <property type="evidence" value="ECO:0007669"/>
    <property type="project" value="TreeGrafter"/>
</dbReference>
<evidence type="ECO:0000313" key="5">
    <source>
        <dbReference type="Proteomes" id="UP000315914"/>
    </source>
</evidence>
<dbReference type="InterPro" id="IPR050766">
    <property type="entry name" value="Bact_Lucif_Oxidored"/>
</dbReference>
<dbReference type="STRING" id="1399419.A5906_01860"/>
<dbReference type="GO" id="GO:0016705">
    <property type="term" value="F:oxidoreductase activity, acting on paired donors, with incorporation or reduction of molecular oxygen"/>
    <property type="evidence" value="ECO:0007669"/>
    <property type="project" value="InterPro"/>
</dbReference>
<dbReference type="PANTHER" id="PTHR30137">
    <property type="entry name" value="LUCIFERASE-LIKE MONOOXYGENASE"/>
    <property type="match status" value="1"/>
</dbReference>
<name>A0A560JE01_9BRAD</name>
<protein>
    <submittedName>
        <fullName evidence="4">Alkanesulfonate monooxygenase SsuD/methylene tetrahydromethanopterin reductase-like flavin-dependent oxidoreductase (Luciferase family)</fullName>
    </submittedName>
</protein>
<dbReference type="InterPro" id="IPR011251">
    <property type="entry name" value="Luciferase-like_dom"/>
</dbReference>
<dbReference type="OrthoDB" id="9804736at2"/>
<keyword evidence="1" id="KW-0560">Oxidoreductase</keyword>
<dbReference type="Proteomes" id="UP000315914">
    <property type="component" value="Unassembled WGS sequence"/>
</dbReference>
<dbReference type="Gene3D" id="3.20.20.30">
    <property type="entry name" value="Luciferase-like domain"/>
    <property type="match status" value="1"/>
</dbReference>
<keyword evidence="2 4" id="KW-0503">Monooxygenase</keyword>
<dbReference type="GO" id="GO:0004497">
    <property type="term" value="F:monooxygenase activity"/>
    <property type="evidence" value="ECO:0007669"/>
    <property type="project" value="UniProtKB-KW"/>
</dbReference>
<dbReference type="InterPro" id="IPR036661">
    <property type="entry name" value="Luciferase-like_sf"/>
</dbReference>
<gene>
    <name evidence="4" type="ORF">FBZ95_10929</name>
</gene>
<proteinExistence type="predicted"/>
<evidence type="ECO:0000259" key="3">
    <source>
        <dbReference type="Pfam" id="PF00296"/>
    </source>
</evidence>
<accession>A0A560JE01</accession>
<dbReference type="AlphaFoldDB" id="A0A560JE01"/>
<sequence length="338" mass="38571">MAISYLTDMRNINGAPITPKHYDEQIQVARHADELGYKTVWIPEDHCMDDGFCPAPLTTLAAFARETKRIRLGTGIAQVPTNHPRRILEEACVVDVLSHGRLTLGLGIGAYETEYKAFGVPWNQRGKLMEEGVKFIKQGFAGGPLPDGLPLVVPPVQRPIPIIGGTKSQAATDRSARLMDGNLATWHLDHEKDLGRFWNEWLFPSLQKHGRKLEDFQLPMMSTIWASETYKDDWHEFLGPAFLYRSRKYDEGYASNKRPEQAQKWSEADRAGLESMLPRMLVDTPKNIVERLTRLRKVFPFDELVVMKVQGIPHELFVKQLTTLREQIAPLVFPENKW</sequence>
<evidence type="ECO:0000256" key="2">
    <source>
        <dbReference type="ARBA" id="ARBA00023033"/>
    </source>
</evidence>
<comment type="caution">
    <text evidence="4">The sequence shown here is derived from an EMBL/GenBank/DDBJ whole genome shotgun (WGS) entry which is preliminary data.</text>
</comment>
<dbReference type="PANTHER" id="PTHR30137:SF8">
    <property type="entry name" value="BLR5498 PROTEIN"/>
    <property type="match status" value="1"/>
</dbReference>
<dbReference type="RefSeq" id="WP_080137735.1">
    <property type="nucleotide sequence ID" value="NZ_LWIG01000024.1"/>
</dbReference>
<evidence type="ECO:0000256" key="1">
    <source>
        <dbReference type="ARBA" id="ARBA00023002"/>
    </source>
</evidence>
<organism evidence="4 5">
    <name type="scientific">Bradyrhizobium sacchari</name>
    <dbReference type="NCBI Taxonomy" id="1399419"/>
    <lineage>
        <taxon>Bacteria</taxon>
        <taxon>Pseudomonadati</taxon>
        <taxon>Pseudomonadota</taxon>
        <taxon>Alphaproteobacteria</taxon>
        <taxon>Hyphomicrobiales</taxon>
        <taxon>Nitrobacteraceae</taxon>
        <taxon>Bradyrhizobium</taxon>
    </lineage>
</organism>
<reference evidence="4 5" key="1">
    <citation type="submission" date="2019-06" db="EMBL/GenBank/DDBJ databases">
        <title>Genomic Encyclopedia of Type Strains, Phase IV (KMG-V): Genome sequencing to study the core and pangenomes of soil and plant-associated prokaryotes.</title>
        <authorList>
            <person name="Whitman W."/>
        </authorList>
    </citation>
    <scope>NUCLEOTIDE SEQUENCE [LARGE SCALE GENOMIC DNA]</scope>
    <source>
        <strain evidence="4 5">BR 10556</strain>
    </source>
</reference>
<dbReference type="Pfam" id="PF00296">
    <property type="entry name" value="Bac_luciferase"/>
    <property type="match status" value="1"/>
</dbReference>